<dbReference type="PANTHER" id="PTHR35484:SF2">
    <property type="entry name" value="OUTER ENVELOPE PORE PROTEIN 37, CHLOROPLASTIC"/>
    <property type="match status" value="1"/>
</dbReference>
<protein>
    <recommendedName>
        <fullName evidence="3">Outer envelope pore protein 37, chloroplastic</fullName>
    </recommendedName>
</protein>
<evidence type="ECO:0000313" key="1">
    <source>
        <dbReference type="EMBL" id="RLN09676.1"/>
    </source>
</evidence>
<organism evidence="1 2">
    <name type="scientific">Panicum miliaceum</name>
    <name type="common">Proso millet</name>
    <name type="synonym">Broomcorn millet</name>
    <dbReference type="NCBI Taxonomy" id="4540"/>
    <lineage>
        <taxon>Eukaryota</taxon>
        <taxon>Viridiplantae</taxon>
        <taxon>Streptophyta</taxon>
        <taxon>Embryophyta</taxon>
        <taxon>Tracheophyta</taxon>
        <taxon>Spermatophyta</taxon>
        <taxon>Magnoliopsida</taxon>
        <taxon>Liliopsida</taxon>
        <taxon>Poales</taxon>
        <taxon>Poaceae</taxon>
        <taxon>PACMAD clade</taxon>
        <taxon>Panicoideae</taxon>
        <taxon>Panicodae</taxon>
        <taxon>Paniceae</taxon>
        <taxon>Panicinae</taxon>
        <taxon>Panicum</taxon>
        <taxon>Panicum sect. Panicum</taxon>
    </lineage>
</organism>
<dbReference type="STRING" id="4540.A0A3L6RV96"/>
<comment type="caution">
    <text evidence="1">The sequence shown here is derived from an EMBL/GenBank/DDBJ whole genome shotgun (WGS) entry which is preliminary data.</text>
</comment>
<name>A0A3L6RV96_PANMI</name>
<keyword evidence="2" id="KW-1185">Reference proteome</keyword>
<gene>
    <name evidence="1" type="ORF">C2845_PM11G10800</name>
</gene>
<proteinExistence type="predicted"/>
<dbReference type="PANTHER" id="PTHR35484">
    <property type="entry name" value="OUTER ENVELOPE PORE PROTEIN 37, CHLOROPLASTIC"/>
    <property type="match status" value="1"/>
</dbReference>
<evidence type="ECO:0000313" key="2">
    <source>
        <dbReference type="Proteomes" id="UP000275267"/>
    </source>
</evidence>
<dbReference type="GO" id="GO:0006812">
    <property type="term" value="P:monoatomic cation transport"/>
    <property type="evidence" value="ECO:0007669"/>
    <property type="project" value="InterPro"/>
</dbReference>
<dbReference type="GO" id="GO:0005216">
    <property type="term" value="F:monoatomic ion channel activity"/>
    <property type="evidence" value="ECO:0007669"/>
    <property type="project" value="InterPro"/>
</dbReference>
<evidence type="ECO:0008006" key="3">
    <source>
        <dbReference type="Google" id="ProtNLM"/>
    </source>
</evidence>
<dbReference type="Proteomes" id="UP000275267">
    <property type="component" value="Unassembled WGS sequence"/>
</dbReference>
<dbReference type="AlphaFoldDB" id="A0A3L6RV96"/>
<reference evidence="2" key="1">
    <citation type="journal article" date="2019" name="Nat. Commun.">
        <title>The genome of broomcorn millet.</title>
        <authorList>
            <person name="Zou C."/>
            <person name="Miki D."/>
            <person name="Li D."/>
            <person name="Tang Q."/>
            <person name="Xiao L."/>
            <person name="Rajput S."/>
            <person name="Deng P."/>
            <person name="Jia W."/>
            <person name="Huang R."/>
            <person name="Zhang M."/>
            <person name="Sun Y."/>
            <person name="Hu J."/>
            <person name="Fu X."/>
            <person name="Schnable P.S."/>
            <person name="Li F."/>
            <person name="Zhang H."/>
            <person name="Feng B."/>
            <person name="Zhu X."/>
            <person name="Liu R."/>
            <person name="Schnable J.C."/>
            <person name="Zhu J.-K."/>
            <person name="Zhang H."/>
        </authorList>
    </citation>
    <scope>NUCLEOTIDE SEQUENCE [LARGE SCALE GENOMIC DNA]</scope>
</reference>
<dbReference type="InterPro" id="IPR038951">
    <property type="entry name" value="OEP37-like"/>
</dbReference>
<dbReference type="OrthoDB" id="2011802at2759"/>
<sequence>MAAKVQRHDTPRVLRGAQDAVPLAERGGGVPRTQGSVRVAGDGPLEIEQREHVTLPAWTAEAEPWMRSTSMQNSGGGGGSVASMVSSCSEPGTGKGLRLRLEISLVTAIECGGGSWRSIGLPSCQLKPLHLIPAGRLPSLRVTTEYDSEEGVFANKVSCKLAGGLAKLRLSFQSDLQGQWQGGGEEGDPLQQLFSRPLLAFITKHFSVLYDVEERNALLSGDASLPGGAVRLRASHDVKLQQGEISVITRLGDPLYKVELSSLVPYSGLPRATFHFPIGQVSVEEIRNEEEEKLLSVNGIAKSDFLDGVLTAQYDKNNLNLRYCYKDNELTLVPSVSLPSNAVSIDFKRRFGPSDKLSYRYNFDTDDWNAVYKHTVGKNFKVKAGYDSEVQVGWASLWVGEEEGKAKTAPMKTKLQLMLQVPQDLNPAFLFNVKKRWDL</sequence>
<dbReference type="GO" id="GO:0009707">
    <property type="term" value="C:chloroplast outer membrane"/>
    <property type="evidence" value="ECO:0007669"/>
    <property type="project" value="TreeGrafter"/>
</dbReference>
<dbReference type="EMBL" id="PQIB02000007">
    <property type="protein sequence ID" value="RLN09676.1"/>
    <property type="molecule type" value="Genomic_DNA"/>
</dbReference>
<accession>A0A3L6RV96</accession>